<dbReference type="AlphaFoldDB" id="A0ABD1T5V4"/>
<comment type="caution">
    <text evidence="1">The sequence shown here is derived from an EMBL/GenBank/DDBJ whole genome shotgun (WGS) entry which is preliminary data.</text>
</comment>
<keyword evidence="2" id="KW-1185">Reference proteome</keyword>
<organism evidence="1 2">
    <name type="scientific">Forsythia ovata</name>
    <dbReference type="NCBI Taxonomy" id="205694"/>
    <lineage>
        <taxon>Eukaryota</taxon>
        <taxon>Viridiplantae</taxon>
        <taxon>Streptophyta</taxon>
        <taxon>Embryophyta</taxon>
        <taxon>Tracheophyta</taxon>
        <taxon>Spermatophyta</taxon>
        <taxon>Magnoliopsida</taxon>
        <taxon>eudicotyledons</taxon>
        <taxon>Gunneridae</taxon>
        <taxon>Pentapetalae</taxon>
        <taxon>asterids</taxon>
        <taxon>lamiids</taxon>
        <taxon>Lamiales</taxon>
        <taxon>Oleaceae</taxon>
        <taxon>Forsythieae</taxon>
        <taxon>Forsythia</taxon>
    </lineage>
</organism>
<reference evidence="2" key="1">
    <citation type="submission" date="2024-07" db="EMBL/GenBank/DDBJ databases">
        <title>Two chromosome-level genome assemblies of Korean endemic species Abeliophyllum distichum and Forsythia ovata (Oleaceae).</title>
        <authorList>
            <person name="Jang H."/>
        </authorList>
    </citation>
    <scope>NUCLEOTIDE SEQUENCE [LARGE SCALE GENOMIC DNA]</scope>
</reference>
<sequence>MIEWTHPYYSINRVYDAGGDVNLKSNCNSFVKGKVPKAKLLHLCQRPLNQAGCKLRDVHEWQGPERERANMPTPEQTPQYFSENLPHTRIEHVLSEDFSPRHLKLYQLAYVPGGVKLQSYVYVDNYDMFILDI</sequence>
<gene>
    <name evidence="1" type="ORF">Fot_31734</name>
</gene>
<evidence type="ECO:0000313" key="2">
    <source>
        <dbReference type="Proteomes" id="UP001604277"/>
    </source>
</evidence>
<dbReference type="EMBL" id="JBFOLJ010000009">
    <property type="protein sequence ID" value="KAL2508087.1"/>
    <property type="molecule type" value="Genomic_DNA"/>
</dbReference>
<evidence type="ECO:0000313" key="1">
    <source>
        <dbReference type="EMBL" id="KAL2508087.1"/>
    </source>
</evidence>
<name>A0ABD1T5V4_9LAMI</name>
<protein>
    <submittedName>
        <fullName evidence="1">Uncharacterized protein</fullName>
    </submittedName>
</protein>
<dbReference type="Proteomes" id="UP001604277">
    <property type="component" value="Unassembled WGS sequence"/>
</dbReference>
<accession>A0ABD1T5V4</accession>
<proteinExistence type="predicted"/>